<protein>
    <submittedName>
        <fullName evidence="1">PLU-1 domain-containing protein</fullName>
    </submittedName>
</protein>
<evidence type="ECO:0000313" key="1">
    <source>
        <dbReference type="WBParaSite" id="TTAC_0000443701-mRNA-1"/>
    </source>
</evidence>
<dbReference type="SUPFAM" id="SSF46966">
    <property type="entry name" value="Spectrin repeat"/>
    <property type="match status" value="1"/>
</dbReference>
<dbReference type="WBParaSite" id="TTAC_0000443701-mRNA-1">
    <property type="protein sequence ID" value="TTAC_0000443701-mRNA-1"/>
    <property type="gene ID" value="TTAC_0000443701"/>
</dbReference>
<sequence length="197" mass="22425">LDKMMRMEEAARPLPRGATSEVIGYWLQRTVDAFKPASLGHHPMRELGQRLEERIRAWKTYETKLNEAVAHMEEVFSHLQGDEAGHKKMDLEVIEEMLQDAEAAAAALGTPTQLSSVAISRRQFEELKAATEEKAREVALLEEVVRKRVQKVLTSISNWNGRAQDLLTVPEQMPRKLTEKIIAIRELLAETDPVSWE</sequence>
<reference evidence="1" key="1">
    <citation type="submission" date="2017-02" db="UniProtKB">
        <authorList>
            <consortium name="WormBaseParasite"/>
        </authorList>
    </citation>
    <scope>IDENTIFICATION</scope>
</reference>
<accession>A0A0R3WUJ7</accession>
<organism evidence="1">
    <name type="scientific">Hydatigena taeniaeformis</name>
    <name type="common">Feline tapeworm</name>
    <name type="synonym">Taenia taeniaeformis</name>
    <dbReference type="NCBI Taxonomy" id="6205"/>
    <lineage>
        <taxon>Eukaryota</taxon>
        <taxon>Metazoa</taxon>
        <taxon>Spiralia</taxon>
        <taxon>Lophotrochozoa</taxon>
        <taxon>Platyhelminthes</taxon>
        <taxon>Cestoda</taxon>
        <taxon>Eucestoda</taxon>
        <taxon>Cyclophyllidea</taxon>
        <taxon>Taeniidae</taxon>
        <taxon>Hydatigera</taxon>
    </lineage>
</organism>
<name>A0A0R3WUJ7_HYDTA</name>
<dbReference type="AlphaFoldDB" id="A0A0R3WUJ7"/>
<proteinExistence type="predicted"/>
<dbReference type="STRING" id="6205.A0A0R3WUJ7"/>